<feature type="compositionally biased region" description="Low complexity" evidence="1">
    <location>
        <begin position="847"/>
        <end position="884"/>
    </location>
</feature>
<feature type="signal peptide" evidence="2">
    <location>
        <begin position="1"/>
        <end position="15"/>
    </location>
</feature>
<sequence length="1245" mass="126634">MAGLYLIGLLSLVSASPVLQNRNIFQCQPEPFAQPDPWFVCNTQGTPSGLTTLTTSPAANKDWYDCFHLCLNDLRCASFSFDDDAKTCTNFAEDVSKGFTKSQTSARYWNFRGCFDIENCEGSTSSADSAAATSSGVASSAGASSDSTGTSSDGTSPGASSGTSSNNPSSYDDSSSGTSSSGSSSSENSSSGGSSDTPASYGGSTSGSSSSDSPLSYGGSTSGSDASHANPSSGGSPSPAGYPSGSTDSNATGTTPSPYGGQTLLPAVHFDHPLDSLENLAPGNATQLYYTQDGISDPAVQHLFAQLSTTLQHETVILEHSAFVSSVSCSADGIVVKFNNASAFQYASTAWSSIPEFVLVTYTAGCGDAENQRTFWLVNGVTPSQADHSILCKIEKEIAIEDMFNDVDLIWGVYHPVTNSPPGYGGSSGGNGTTAPGYGGNGGSGGSESGGSGSGGSGSGGSGSGGNGTGGSGSGGSGANAGSSCGSAPSSTISGFPAADCGSATFDSTIDNAIGFLDFSSGDFSEDVKAFAPGVSFDNEDLTYDEQSEDTNPNQRRSLSKRWSIGGFFKQAVTFVANTAVTIATAPLQVARAVVKEIPVLAKAIASASEIPPSISGTSDFKLGPENSATSPWGQAALIFTKESTKGNAKADLNIYCVDCGIKAHAYLFGQAKWNLVDGLSALNANMNANVEAGLNLGLVATAIYADTKTKQLISQAIPELGISVNKIFAAGCFVGVDAKAVLDIKAEGQALLGVTMKFPDLQAKLSLFDEKSASGSSVTGYVPTIEKRFEASGQITATANLSLCEARQRDLQQRMNFFGLKTFTLNHYEPAEPLLKGCKLLGSGDSTTTTTTTVDSSTPTDPSTDPSDPGDNNSDPSGSGNPTDDSDKPTDSSGQPTNGSGQSTDSNGSTGGSTTDPSNNGSTAGNTNDESSSPEASTGSTDGQTSDSGASTSGANGQPASGEGPEGSGVERRAPSSATTTLSSQSTTRAGSPSTTTGSATSSAGLPGTTPADDTTADGDEVRKDDPYGSTGGLSDAEDDGPVIDADTDPDNAEFLKDAGEAQDAAADAKSMDGFTYNSIIEERNVFQIFPSSDGNIYGGPIAQSSDGTGLFGTLNNVAAYDVSERTMHYYPDVMTKFGCSRIRLSDDDHIPKTADMVVFKPIDDGDSSTPTALYAVSTAGDAYVPVLCNFANGAASKLFIVNSQEGLDALSTKDLTYIVTGATVSDCTPVGLIYGSSQSSPNT</sequence>
<feature type="region of interest" description="Disordered" evidence="1">
    <location>
        <begin position="847"/>
        <end position="1053"/>
    </location>
</feature>
<feature type="compositionally biased region" description="Polar residues" evidence="1">
    <location>
        <begin position="925"/>
        <end position="936"/>
    </location>
</feature>
<protein>
    <recommendedName>
        <fullName evidence="3">Apple domain-containing protein</fullName>
    </recommendedName>
</protein>
<name>A0A0F4GVA7_9PEZI</name>
<feature type="compositionally biased region" description="Low complexity" evidence="1">
    <location>
        <begin position="976"/>
        <end position="1015"/>
    </location>
</feature>
<dbReference type="Pfam" id="PF23865">
    <property type="entry name" value="DUF7223"/>
    <property type="match status" value="1"/>
</dbReference>
<reference evidence="4 5" key="1">
    <citation type="submission" date="2015-03" db="EMBL/GenBank/DDBJ databases">
        <title>RNA-seq based gene annotation and comparative genomics of four Zymoseptoria species reveal species-specific pathogenicity related genes and transposable element activity.</title>
        <authorList>
            <person name="Grandaubert J."/>
            <person name="Bhattacharyya A."/>
            <person name="Stukenbrock E.H."/>
        </authorList>
    </citation>
    <scope>NUCLEOTIDE SEQUENCE [LARGE SCALE GENOMIC DNA]</scope>
    <source>
        <strain evidence="4 5">Zb18110</strain>
    </source>
</reference>
<dbReference type="Proteomes" id="UP000033647">
    <property type="component" value="Unassembled WGS sequence"/>
</dbReference>
<evidence type="ECO:0000256" key="2">
    <source>
        <dbReference type="SAM" id="SignalP"/>
    </source>
</evidence>
<keyword evidence="5" id="KW-1185">Reference proteome</keyword>
<feature type="domain" description="Apple" evidence="3">
    <location>
        <begin position="41"/>
        <end position="114"/>
    </location>
</feature>
<accession>A0A0F4GVA7</accession>
<dbReference type="InterPro" id="IPR054293">
    <property type="entry name" value="DUF7029"/>
</dbReference>
<organism evidence="4 5">
    <name type="scientific">Zymoseptoria brevis</name>
    <dbReference type="NCBI Taxonomy" id="1047168"/>
    <lineage>
        <taxon>Eukaryota</taxon>
        <taxon>Fungi</taxon>
        <taxon>Dikarya</taxon>
        <taxon>Ascomycota</taxon>
        <taxon>Pezizomycotina</taxon>
        <taxon>Dothideomycetes</taxon>
        <taxon>Dothideomycetidae</taxon>
        <taxon>Mycosphaerellales</taxon>
        <taxon>Mycosphaerellaceae</taxon>
        <taxon>Zymoseptoria</taxon>
    </lineage>
</organism>
<dbReference type="PROSITE" id="PS50948">
    <property type="entry name" value="PAN"/>
    <property type="match status" value="1"/>
</dbReference>
<dbReference type="InterPro" id="IPR003609">
    <property type="entry name" value="Pan_app"/>
</dbReference>
<feature type="chain" id="PRO_5013085184" description="Apple domain-containing protein" evidence="2">
    <location>
        <begin position="16"/>
        <end position="1245"/>
    </location>
</feature>
<feature type="compositionally biased region" description="Low complexity" evidence="1">
    <location>
        <begin position="937"/>
        <end position="956"/>
    </location>
</feature>
<gene>
    <name evidence="4" type="ORF">TI39_contig295g00018</name>
</gene>
<dbReference type="EMBL" id="LAFY01000287">
    <property type="protein sequence ID" value="KJY01342.1"/>
    <property type="molecule type" value="Genomic_DNA"/>
</dbReference>
<feature type="compositionally biased region" description="Low complexity" evidence="1">
    <location>
        <begin position="231"/>
        <end position="246"/>
    </location>
</feature>
<feature type="region of interest" description="Disordered" evidence="1">
    <location>
        <begin position="137"/>
        <end position="266"/>
    </location>
</feature>
<comment type="caution">
    <text evidence="4">The sequence shown here is derived from an EMBL/GenBank/DDBJ whole genome shotgun (WGS) entry which is preliminary data.</text>
</comment>
<dbReference type="InterPro" id="IPR055647">
    <property type="entry name" value="DUF7223"/>
</dbReference>
<dbReference type="STRING" id="1047168.A0A0F4GVA7"/>
<evidence type="ECO:0000313" key="4">
    <source>
        <dbReference type="EMBL" id="KJY01342.1"/>
    </source>
</evidence>
<evidence type="ECO:0000313" key="5">
    <source>
        <dbReference type="Proteomes" id="UP000033647"/>
    </source>
</evidence>
<feature type="compositionally biased region" description="Polar residues" evidence="1">
    <location>
        <begin position="247"/>
        <end position="257"/>
    </location>
</feature>
<feature type="compositionally biased region" description="Low complexity" evidence="1">
    <location>
        <begin position="892"/>
        <end position="924"/>
    </location>
</feature>
<proteinExistence type="predicted"/>
<feature type="compositionally biased region" description="Low complexity" evidence="1">
    <location>
        <begin position="137"/>
        <end position="219"/>
    </location>
</feature>
<keyword evidence="2" id="KW-0732">Signal</keyword>
<dbReference type="Pfam" id="PF22974">
    <property type="entry name" value="DUF7029"/>
    <property type="match status" value="1"/>
</dbReference>
<dbReference type="AlphaFoldDB" id="A0A0F4GVA7"/>
<evidence type="ECO:0000259" key="3">
    <source>
        <dbReference type="PROSITE" id="PS50948"/>
    </source>
</evidence>
<feature type="region of interest" description="Disordered" evidence="1">
    <location>
        <begin position="424"/>
        <end position="487"/>
    </location>
</feature>
<feature type="compositionally biased region" description="Gly residues" evidence="1">
    <location>
        <begin position="424"/>
        <end position="479"/>
    </location>
</feature>
<feature type="compositionally biased region" description="Acidic residues" evidence="1">
    <location>
        <begin position="1037"/>
        <end position="1053"/>
    </location>
</feature>
<evidence type="ECO:0000256" key="1">
    <source>
        <dbReference type="SAM" id="MobiDB-lite"/>
    </source>
</evidence>
<dbReference type="OrthoDB" id="3942793at2759"/>